<dbReference type="EMBL" id="DYWT01000268">
    <property type="protein sequence ID" value="HJF33587.1"/>
    <property type="molecule type" value="Genomic_DNA"/>
</dbReference>
<evidence type="ECO:0000313" key="7">
    <source>
        <dbReference type="Proteomes" id="UP000698173"/>
    </source>
</evidence>
<gene>
    <name evidence="6" type="ORF">K8V56_17630</name>
</gene>
<evidence type="ECO:0000256" key="4">
    <source>
        <dbReference type="RuleBase" id="RU004514"/>
    </source>
</evidence>
<dbReference type="InterPro" id="IPR011078">
    <property type="entry name" value="PyrdxlP_homeostasis"/>
</dbReference>
<accession>A0A921G2Z5</accession>
<dbReference type="GO" id="GO:0030170">
    <property type="term" value="F:pyridoxal phosphate binding"/>
    <property type="evidence" value="ECO:0007669"/>
    <property type="project" value="UniProtKB-UniRule"/>
</dbReference>
<dbReference type="HAMAP" id="MF_02087">
    <property type="entry name" value="PLP_homeostasis"/>
    <property type="match status" value="1"/>
</dbReference>
<dbReference type="PANTHER" id="PTHR10146:SF14">
    <property type="entry name" value="PYRIDOXAL PHOSPHATE HOMEOSTASIS PROTEIN"/>
    <property type="match status" value="1"/>
</dbReference>
<feature type="domain" description="Alanine racemase N-terminal" evidence="5">
    <location>
        <begin position="11"/>
        <end position="224"/>
    </location>
</feature>
<proteinExistence type="inferred from homology"/>
<dbReference type="Gene3D" id="3.20.20.10">
    <property type="entry name" value="Alanine racemase"/>
    <property type="match status" value="1"/>
</dbReference>
<dbReference type="PROSITE" id="PS01211">
    <property type="entry name" value="UPF0001"/>
    <property type="match status" value="1"/>
</dbReference>
<evidence type="ECO:0000256" key="3">
    <source>
        <dbReference type="PIRSR" id="PIRSR004848-1"/>
    </source>
</evidence>
<evidence type="ECO:0000256" key="2">
    <source>
        <dbReference type="HAMAP-Rule" id="MF_02087"/>
    </source>
</evidence>
<dbReference type="FunFam" id="3.20.20.10:FF:000011">
    <property type="entry name" value="Pyridoxal phosphate homeostasis protein"/>
    <property type="match status" value="1"/>
</dbReference>
<keyword evidence="1 2" id="KW-0663">Pyridoxal phosphate</keyword>
<comment type="function">
    <text evidence="2">Pyridoxal 5'-phosphate (PLP)-binding protein, which is involved in PLP homeostasis.</text>
</comment>
<protein>
    <recommendedName>
        <fullName evidence="2">Pyridoxal phosphate homeostasis protein</fullName>
        <shortName evidence="2">PLP homeostasis protein</shortName>
    </recommendedName>
</protein>
<dbReference type="PANTHER" id="PTHR10146">
    <property type="entry name" value="PROLINE SYNTHETASE CO-TRANSCRIBED BACTERIAL HOMOLOG PROTEIN"/>
    <property type="match status" value="1"/>
</dbReference>
<name>A0A921G2Z5_SPOPS</name>
<dbReference type="NCBIfam" id="TIGR00044">
    <property type="entry name" value="YggS family pyridoxal phosphate-dependent enzyme"/>
    <property type="match status" value="1"/>
</dbReference>
<dbReference type="SUPFAM" id="SSF51419">
    <property type="entry name" value="PLP-binding barrel"/>
    <property type="match status" value="1"/>
</dbReference>
<evidence type="ECO:0000313" key="6">
    <source>
        <dbReference type="EMBL" id="HJF33587.1"/>
    </source>
</evidence>
<dbReference type="Proteomes" id="UP000698173">
    <property type="component" value="Unassembled WGS sequence"/>
</dbReference>
<dbReference type="InterPro" id="IPR001608">
    <property type="entry name" value="Ala_racemase_N"/>
</dbReference>
<feature type="modified residue" description="N6-(pyridoxal phosphate)lysine" evidence="2 3">
    <location>
        <position position="36"/>
    </location>
</feature>
<dbReference type="CDD" id="cd00635">
    <property type="entry name" value="PLPDE_III_YBL036c_like"/>
    <property type="match status" value="1"/>
</dbReference>
<dbReference type="Pfam" id="PF01168">
    <property type="entry name" value="Ala_racemase_N"/>
    <property type="match status" value="1"/>
</dbReference>
<comment type="similarity">
    <text evidence="2 4">Belongs to the pyridoxal phosphate-binding protein YggS/PROSC family.</text>
</comment>
<evidence type="ECO:0000259" key="5">
    <source>
        <dbReference type="Pfam" id="PF01168"/>
    </source>
</evidence>
<dbReference type="InterPro" id="IPR029066">
    <property type="entry name" value="PLP-binding_barrel"/>
</dbReference>
<reference evidence="6" key="1">
    <citation type="journal article" date="2021" name="PeerJ">
        <title>Extensive microbial diversity within the chicken gut microbiome revealed by metagenomics and culture.</title>
        <authorList>
            <person name="Gilroy R."/>
            <person name="Ravi A."/>
            <person name="Getino M."/>
            <person name="Pursley I."/>
            <person name="Horton D.L."/>
            <person name="Alikhan N.F."/>
            <person name="Baker D."/>
            <person name="Gharbi K."/>
            <person name="Hall N."/>
            <person name="Watson M."/>
            <person name="Adriaenssens E.M."/>
            <person name="Foster-Nyarko E."/>
            <person name="Jarju S."/>
            <person name="Secka A."/>
            <person name="Antonio M."/>
            <person name="Oren A."/>
            <person name="Chaudhuri R.R."/>
            <person name="La Ragione R."/>
            <person name="Hildebrand F."/>
            <person name="Pallen M.J."/>
        </authorList>
    </citation>
    <scope>NUCLEOTIDE SEQUENCE</scope>
    <source>
        <strain evidence="6">CHK171-7178</strain>
    </source>
</reference>
<evidence type="ECO:0000256" key="1">
    <source>
        <dbReference type="ARBA" id="ARBA00022898"/>
    </source>
</evidence>
<comment type="caution">
    <text evidence="6">The sequence shown here is derived from an EMBL/GenBank/DDBJ whole genome shotgun (WGS) entry which is preliminary data.</text>
</comment>
<organism evidence="6 7">
    <name type="scientific">Sporosarcina psychrophila</name>
    <name type="common">Bacillus psychrophilus</name>
    <dbReference type="NCBI Taxonomy" id="1476"/>
    <lineage>
        <taxon>Bacteria</taxon>
        <taxon>Bacillati</taxon>
        <taxon>Bacillota</taxon>
        <taxon>Bacilli</taxon>
        <taxon>Bacillales</taxon>
        <taxon>Caryophanaceae</taxon>
        <taxon>Sporosarcina</taxon>
    </lineage>
</organism>
<dbReference type="AlphaFoldDB" id="A0A921G2Z5"/>
<sequence>MADLQQRIQKIEQDIQAACDRTGRNRSEITVVAVTKEVSAVRASAVLDAQIHHLGENRPEGLFGKQEMIKSEAIWHFIGNVQSRKVKEIINRIDYLHSVDRMSLVKEIHKRADHTVDCFIQVNVSGEASKSGIAPIELDSFIEEAAVYNKVRIIGLMTMAPFTHEADEIRIVFRSLRELRDGISAKSMPHAPCTELSMGMSNDFIIAIEEGATHVRIGTALVGAESEGDI</sequence>
<comment type="cofactor">
    <cofactor evidence="3">
        <name>pyridoxal 5'-phosphate</name>
        <dbReference type="ChEBI" id="CHEBI:597326"/>
    </cofactor>
</comment>
<dbReference type="PIRSF" id="PIRSF004848">
    <property type="entry name" value="YBL036c_PLPDEIII"/>
    <property type="match status" value="1"/>
</dbReference>
<reference evidence="6" key="2">
    <citation type="submission" date="2021-09" db="EMBL/GenBank/DDBJ databases">
        <authorList>
            <person name="Gilroy R."/>
        </authorList>
    </citation>
    <scope>NUCLEOTIDE SEQUENCE</scope>
    <source>
        <strain evidence="6">CHK171-7178</strain>
    </source>
</reference>